<dbReference type="PANTHER" id="PTHR43156">
    <property type="entry name" value="STAGE II SPORULATION PROTEIN E-RELATED"/>
    <property type="match status" value="1"/>
</dbReference>
<dbReference type="AlphaFoldDB" id="A0A3N5C4E2"/>
<sequence>MSSTRQNINNYKELLEQYINTMDEASLYQAEQYSKASIQHNVSPDKIIEEHYKALVELFPNLDERVKASFQFLIQTMISYSVNYQQTEELREKQLELKTEIDVAANMQNTLLSTDVPKVENIDIGAKSVPAKLMNGDYYHFVQDDEGNIGTAIADVIGKGIPAAFFMSMIKYAMESFPEDRMYPKIILELLNRVVERNVESGMFVTMFYGLYDINKHEFYYATAGHEPGFIYRSQIQAFEEIDAKGLLLGVKKDTKYNQYVTHIQQGDMIVLLTDGVTECRSGDRFIEREEVLEVIDQYKEQSAQNIVDNVYKYLERLQDFKLRDDFTLLILKRNS</sequence>
<dbReference type="SUPFAM" id="SSF81606">
    <property type="entry name" value="PP2C-like"/>
    <property type="match status" value="1"/>
</dbReference>
<organism evidence="3 4">
    <name type="scientific">Aquisalibacillus elongatus</name>
    <dbReference type="NCBI Taxonomy" id="485577"/>
    <lineage>
        <taxon>Bacteria</taxon>
        <taxon>Bacillati</taxon>
        <taxon>Bacillota</taxon>
        <taxon>Bacilli</taxon>
        <taxon>Bacillales</taxon>
        <taxon>Bacillaceae</taxon>
        <taxon>Aquisalibacillus</taxon>
    </lineage>
</organism>
<dbReference type="InterPro" id="IPR014787">
    <property type="entry name" value="PSer_Pase_RsbU_N"/>
</dbReference>
<evidence type="ECO:0000256" key="1">
    <source>
        <dbReference type="ARBA" id="ARBA00022801"/>
    </source>
</evidence>
<gene>
    <name evidence="3" type="ORF">EDC24_0049</name>
</gene>
<dbReference type="RefSeq" id="WP_124218888.1">
    <property type="nucleotide sequence ID" value="NZ_RKRF01000001.1"/>
</dbReference>
<protein>
    <submittedName>
        <fullName evidence="3">Sigma-B regulation protein RsbU (Phosphoserine phosphatase)</fullName>
    </submittedName>
</protein>
<proteinExistence type="predicted"/>
<dbReference type="EMBL" id="RKRF01000001">
    <property type="protein sequence ID" value="RPF57098.1"/>
    <property type="molecule type" value="Genomic_DNA"/>
</dbReference>
<reference evidence="3 4" key="1">
    <citation type="submission" date="2018-11" db="EMBL/GenBank/DDBJ databases">
        <title>Genomic Encyclopedia of Type Strains, Phase IV (KMG-IV): sequencing the most valuable type-strain genomes for metagenomic binning, comparative biology and taxonomic classification.</title>
        <authorList>
            <person name="Goeker M."/>
        </authorList>
    </citation>
    <scope>NUCLEOTIDE SEQUENCE [LARGE SCALE GENOMIC DNA]</scope>
    <source>
        <strain evidence="3 4">DSM 18090</strain>
    </source>
</reference>
<dbReference type="InterPro" id="IPR052016">
    <property type="entry name" value="Bact_Sigma-Reg"/>
</dbReference>
<dbReference type="PANTHER" id="PTHR43156:SF15">
    <property type="entry name" value="PHOSPHOSERINE PHOSPHATASE RSBU"/>
    <property type="match status" value="1"/>
</dbReference>
<accession>A0A3N5C4E2</accession>
<name>A0A3N5C4E2_9BACI</name>
<feature type="domain" description="PPM-type phosphatase" evidence="2">
    <location>
        <begin position="123"/>
        <end position="334"/>
    </location>
</feature>
<dbReference type="GO" id="GO:0016791">
    <property type="term" value="F:phosphatase activity"/>
    <property type="evidence" value="ECO:0007669"/>
    <property type="project" value="TreeGrafter"/>
</dbReference>
<dbReference type="Proteomes" id="UP000276443">
    <property type="component" value="Unassembled WGS sequence"/>
</dbReference>
<dbReference type="OrthoDB" id="311592at2"/>
<keyword evidence="1" id="KW-0378">Hydrolase</keyword>
<dbReference type="InterPro" id="IPR036457">
    <property type="entry name" value="PPM-type-like_dom_sf"/>
</dbReference>
<evidence type="ECO:0000313" key="4">
    <source>
        <dbReference type="Proteomes" id="UP000276443"/>
    </source>
</evidence>
<evidence type="ECO:0000313" key="3">
    <source>
        <dbReference type="EMBL" id="RPF57098.1"/>
    </source>
</evidence>
<dbReference type="FunFam" id="3.60.40.10:FF:000045">
    <property type="entry name" value="Stage II sporulation protein E"/>
    <property type="match status" value="1"/>
</dbReference>
<dbReference type="PROSITE" id="PS51746">
    <property type="entry name" value="PPM_2"/>
    <property type="match status" value="1"/>
</dbReference>
<dbReference type="InterPro" id="IPR001932">
    <property type="entry name" value="PPM-type_phosphatase-like_dom"/>
</dbReference>
<dbReference type="Gene3D" id="3.60.40.10">
    <property type="entry name" value="PPM-type phosphatase domain"/>
    <property type="match status" value="1"/>
</dbReference>
<dbReference type="SUPFAM" id="SSF101215">
    <property type="entry name" value="KaiA/RbsU domain"/>
    <property type="match status" value="1"/>
</dbReference>
<dbReference type="Pfam" id="PF08673">
    <property type="entry name" value="RsbU_N"/>
    <property type="match status" value="1"/>
</dbReference>
<dbReference type="Pfam" id="PF07228">
    <property type="entry name" value="SpoIIE"/>
    <property type="match status" value="1"/>
</dbReference>
<keyword evidence="4" id="KW-1185">Reference proteome</keyword>
<comment type="caution">
    <text evidence="3">The sequence shown here is derived from an EMBL/GenBank/DDBJ whole genome shotgun (WGS) entry which is preliminary data.</text>
</comment>
<dbReference type="Gene3D" id="1.10.1240.30">
    <property type="entry name" value="KaiA/RbsU domain"/>
    <property type="match status" value="1"/>
</dbReference>
<dbReference type="InterPro" id="IPR017944">
    <property type="entry name" value="KaiA/RbsU_helical_domain_sf"/>
</dbReference>
<evidence type="ECO:0000259" key="2">
    <source>
        <dbReference type="PROSITE" id="PS51746"/>
    </source>
</evidence>
<dbReference type="SMART" id="SM00331">
    <property type="entry name" value="PP2C_SIG"/>
    <property type="match status" value="1"/>
</dbReference>